<keyword evidence="1" id="KW-0732">Signal</keyword>
<protein>
    <submittedName>
        <fullName evidence="2">DUF3012 domain-containing protein</fullName>
    </submittedName>
</protein>
<keyword evidence="3" id="KW-1185">Reference proteome</keyword>
<feature type="signal peptide" evidence="1">
    <location>
        <begin position="1"/>
        <end position="23"/>
    </location>
</feature>
<evidence type="ECO:0000256" key="1">
    <source>
        <dbReference type="SAM" id="SignalP"/>
    </source>
</evidence>
<dbReference type="EMBL" id="CP133548">
    <property type="protein sequence ID" value="WMS88108.1"/>
    <property type="molecule type" value="Genomic_DNA"/>
</dbReference>
<sequence>MKIFTFAALSLLMLAACSPKVGSDEWCKQMKDKPKGDWTANEIGDYTKYCVLNQKPEN</sequence>
<evidence type="ECO:0000313" key="2">
    <source>
        <dbReference type="EMBL" id="WMS88108.1"/>
    </source>
</evidence>
<dbReference type="AlphaFoldDB" id="A0AA51RV94"/>
<gene>
    <name evidence="2" type="ORF">Q9312_04140</name>
</gene>
<reference evidence="2 3" key="1">
    <citation type="submission" date="2023-08" db="EMBL/GenBank/DDBJ databases">
        <title>Pleionea litopenaei sp. nov., isolated from stomach of juvenile Litopenaeus vannamei.</title>
        <authorList>
            <person name="Rho A.M."/>
            <person name="Hwang C.Y."/>
        </authorList>
    </citation>
    <scope>NUCLEOTIDE SEQUENCE [LARGE SCALE GENOMIC DNA]</scope>
    <source>
        <strain evidence="2 3">HL-JVS1</strain>
    </source>
</reference>
<feature type="chain" id="PRO_5041308016" evidence="1">
    <location>
        <begin position="24"/>
        <end position="58"/>
    </location>
</feature>
<proteinExistence type="predicted"/>
<dbReference type="Proteomes" id="UP001239782">
    <property type="component" value="Chromosome"/>
</dbReference>
<dbReference type="InterPro" id="IPR021379">
    <property type="entry name" value="DUF3012"/>
</dbReference>
<name>A0AA51RV94_9GAMM</name>
<organism evidence="2 3">
    <name type="scientific">Pleionea litopenaei</name>
    <dbReference type="NCBI Taxonomy" id="3070815"/>
    <lineage>
        <taxon>Bacteria</taxon>
        <taxon>Pseudomonadati</taxon>
        <taxon>Pseudomonadota</taxon>
        <taxon>Gammaproteobacteria</taxon>
        <taxon>Oceanospirillales</taxon>
        <taxon>Pleioneaceae</taxon>
        <taxon>Pleionea</taxon>
    </lineage>
</organism>
<accession>A0AA51RV94</accession>
<dbReference type="KEGG" id="plei:Q9312_04140"/>
<dbReference type="PROSITE" id="PS51257">
    <property type="entry name" value="PROKAR_LIPOPROTEIN"/>
    <property type="match status" value="1"/>
</dbReference>
<dbReference type="RefSeq" id="WP_309203306.1">
    <property type="nucleotide sequence ID" value="NZ_CP133548.1"/>
</dbReference>
<evidence type="ECO:0000313" key="3">
    <source>
        <dbReference type="Proteomes" id="UP001239782"/>
    </source>
</evidence>
<dbReference type="Pfam" id="PF11216">
    <property type="entry name" value="DUF3012"/>
    <property type="match status" value="1"/>
</dbReference>